<name>A0ABR2W001_9FUNG</name>
<organism evidence="1 2">
    <name type="scientific">Basidiobolus ranarum</name>
    <dbReference type="NCBI Taxonomy" id="34480"/>
    <lineage>
        <taxon>Eukaryota</taxon>
        <taxon>Fungi</taxon>
        <taxon>Fungi incertae sedis</taxon>
        <taxon>Zoopagomycota</taxon>
        <taxon>Entomophthoromycotina</taxon>
        <taxon>Basidiobolomycetes</taxon>
        <taxon>Basidiobolales</taxon>
        <taxon>Basidiobolaceae</taxon>
        <taxon>Basidiobolus</taxon>
    </lineage>
</organism>
<sequence>MAKIQEVIEQNKKLHGQNEKTHQRLALLDRKMDTLLIQNYELHEFPTPRMFIVLPVNRHSPNPAAIFTTKYRLYFLCECGKHTESKTSKPSSKHVTHIALHEEYDILKPTEFYAKYGPHILYLLRALRLGLQVAS</sequence>
<evidence type="ECO:0000313" key="1">
    <source>
        <dbReference type="EMBL" id="KAK9711891.1"/>
    </source>
</evidence>
<dbReference type="EMBL" id="JASJQH010007249">
    <property type="protein sequence ID" value="KAK9711891.1"/>
    <property type="molecule type" value="Genomic_DNA"/>
</dbReference>
<dbReference type="Proteomes" id="UP001479436">
    <property type="component" value="Unassembled WGS sequence"/>
</dbReference>
<accession>A0ABR2W001</accession>
<reference evidence="1 2" key="1">
    <citation type="submission" date="2023-04" db="EMBL/GenBank/DDBJ databases">
        <title>Genome of Basidiobolus ranarum AG-B5.</title>
        <authorList>
            <person name="Stajich J.E."/>
            <person name="Carter-House D."/>
            <person name="Gryganskyi A."/>
        </authorList>
    </citation>
    <scope>NUCLEOTIDE SEQUENCE [LARGE SCALE GENOMIC DNA]</scope>
    <source>
        <strain evidence="1 2">AG-B5</strain>
    </source>
</reference>
<evidence type="ECO:0000313" key="2">
    <source>
        <dbReference type="Proteomes" id="UP001479436"/>
    </source>
</evidence>
<gene>
    <name evidence="1" type="ORF">K7432_007503</name>
</gene>
<keyword evidence="2" id="KW-1185">Reference proteome</keyword>
<comment type="caution">
    <text evidence="1">The sequence shown here is derived from an EMBL/GenBank/DDBJ whole genome shotgun (WGS) entry which is preliminary data.</text>
</comment>
<protein>
    <submittedName>
        <fullName evidence="1">Uncharacterized protein</fullName>
    </submittedName>
</protein>
<proteinExistence type="predicted"/>